<organism evidence="1 2">
    <name type="scientific">Melastoma candidum</name>
    <dbReference type="NCBI Taxonomy" id="119954"/>
    <lineage>
        <taxon>Eukaryota</taxon>
        <taxon>Viridiplantae</taxon>
        <taxon>Streptophyta</taxon>
        <taxon>Embryophyta</taxon>
        <taxon>Tracheophyta</taxon>
        <taxon>Spermatophyta</taxon>
        <taxon>Magnoliopsida</taxon>
        <taxon>eudicotyledons</taxon>
        <taxon>Gunneridae</taxon>
        <taxon>Pentapetalae</taxon>
        <taxon>rosids</taxon>
        <taxon>malvids</taxon>
        <taxon>Myrtales</taxon>
        <taxon>Melastomataceae</taxon>
        <taxon>Melastomatoideae</taxon>
        <taxon>Melastomateae</taxon>
        <taxon>Melastoma</taxon>
    </lineage>
</organism>
<accession>A0ACB9RBV3</accession>
<gene>
    <name evidence="1" type="ORF">MLD38_014348</name>
</gene>
<name>A0ACB9RBV3_9MYRT</name>
<keyword evidence="2" id="KW-1185">Reference proteome</keyword>
<sequence length="319" mass="34561">MASNIITTDQGEELRKQIGAAAYIECSSKTQQNVKSGVRHCDQGGSSTTEEKGKCQEAGSRSRGSAARSQALATNGGSAASEELEHLHPAGRSHPRYQIHELVGSGAYSDSDGLTVALKEVHDLFREIDDLQMLRGLPTSLRCTSTSGGRMRTQCWCLSSLGVISASDLDDNPSRGHMLYEDEDADGGNMQAFDSGTPRPWSFDIDQLGRIFNVLGNLTEASWLGCAKLPDFRTITFHRGGASSARASAAELLQHKYFNEEPLPVPVSELPVPLPKSSQDKDSSDDCNRYSDMDPDSDFDDFGPMKVMTANSGFSIQFP</sequence>
<dbReference type="Proteomes" id="UP001057402">
    <property type="component" value="Chromosome 4"/>
</dbReference>
<reference evidence="2" key="1">
    <citation type="journal article" date="2023" name="Front. Plant Sci.">
        <title>Chromosomal-level genome assembly of Melastoma candidum provides insights into trichome evolution.</title>
        <authorList>
            <person name="Zhong Y."/>
            <person name="Wu W."/>
            <person name="Sun C."/>
            <person name="Zou P."/>
            <person name="Liu Y."/>
            <person name="Dai S."/>
            <person name="Zhou R."/>
        </authorList>
    </citation>
    <scope>NUCLEOTIDE SEQUENCE [LARGE SCALE GENOMIC DNA]</scope>
</reference>
<evidence type="ECO:0000313" key="1">
    <source>
        <dbReference type="EMBL" id="KAI4376606.1"/>
    </source>
</evidence>
<proteinExistence type="predicted"/>
<dbReference type="EMBL" id="CM042883">
    <property type="protein sequence ID" value="KAI4376606.1"/>
    <property type="molecule type" value="Genomic_DNA"/>
</dbReference>
<comment type="caution">
    <text evidence="1">The sequence shown here is derived from an EMBL/GenBank/DDBJ whole genome shotgun (WGS) entry which is preliminary data.</text>
</comment>
<protein>
    <submittedName>
        <fullName evidence="1">Uncharacterized protein</fullName>
    </submittedName>
</protein>
<evidence type="ECO:0000313" key="2">
    <source>
        <dbReference type="Proteomes" id="UP001057402"/>
    </source>
</evidence>